<organism evidence="1 2">
    <name type="scientific">Mariniphaga sediminis</name>
    <dbReference type="NCBI Taxonomy" id="1628158"/>
    <lineage>
        <taxon>Bacteria</taxon>
        <taxon>Pseudomonadati</taxon>
        <taxon>Bacteroidota</taxon>
        <taxon>Bacteroidia</taxon>
        <taxon>Marinilabiliales</taxon>
        <taxon>Prolixibacteraceae</taxon>
        <taxon>Mariniphaga</taxon>
    </lineage>
</organism>
<dbReference type="Gene3D" id="1.50.10.10">
    <property type="match status" value="1"/>
</dbReference>
<dbReference type="OrthoDB" id="49490at2"/>
<dbReference type="Proteomes" id="UP000266441">
    <property type="component" value="Unassembled WGS sequence"/>
</dbReference>
<keyword evidence="2" id="KW-1185">Reference proteome</keyword>
<proteinExistence type="predicted"/>
<accession>A0A399D704</accession>
<dbReference type="InterPro" id="IPR008928">
    <property type="entry name" value="6-hairpin_glycosidase_sf"/>
</dbReference>
<reference evidence="1 2" key="1">
    <citation type="journal article" date="2015" name="Int. J. Syst. Evol. Microbiol.">
        <title>Mariniphaga sediminis sp. nov., isolated from coastal sediment.</title>
        <authorList>
            <person name="Wang F.Q."/>
            <person name="Shen Q.Y."/>
            <person name="Chen G.J."/>
            <person name="Du Z.J."/>
        </authorList>
    </citation>
    <scope>NUCLEOTIDE SEQUENCE [LARGE SCALE GENOMIC DNA]</scope>
    <source>
        <strain evidence="1 2">SY21</strain>
    </source>
</reference>
<dbReference type="InterPro" id="IPR012341">
    <property type="entry name" value="6hp_glycosidase-like_sf"/>
</dbReference>
<evidence type="ECO:0000313" key="1">
    <source>
        <dbReference type="EMBL" id="RIH67103.1"/>
    </source>
</evidence>
<dbReference type="EMBL" id="QWET01000001">
    <property type="protein sequence ID" value="RIH67103.1"/>
    <property type="molecule type" value="Genomic_DNA"/>
</dbReference>
<evidence type="ECO:0000313" key="2">
    <source>
        <dbReference type="Proteomes" id="UP000266441"/>
    </source>
</evidence>
<dbReference type="RefSeq" id="WP_119348127.1">
    <property type="nucleotide sequence ID" value="NZ_QWET01000001.1"/>
</dbReference>
<gene>
    <name evidence="1" type="ORF">D1164_01340</name>
</gene>
<sequence length="793" mass="89951">MKTKTYTEKGSTVYNENSTYSNINNKSWDQILIENKFRWRPPYTVNLPIQPAHSPDWVHVDAALNVCRRHVTPNVRVPGGPTREEATTQETWIVQFAFEDPPVVPDFHLSTLSLAENKYPVVTGDYYSRDLYYQVEYMCTGISEGQSLLWINITVTNEEEKAHQAHVRVKVNFQRENDLFNYHYIPFYWDASRWLPCDKVKFEGSSILKDSQVIGKVVPGSMEVNWEEEAEFQNENYNVNYRSTRMSGFVLPNMRLKEVKDVIHARGDINPGETKGFSLALLVNDENITNDHLTYLQKSSSNECRKEALSHFKSLLTEENTKMAFSFGNWQDIFTELQTSTLQLSVKHSGRESLMPTQGGSSERFYVWVWEAVHMLRPMLRLGHFESVKKGLDFIFSLQDAGVPPEGKFTTTKGSIGTTGPRWANSTGSALGLASDYYLYSNDKEFLAQYLPKIMNAARWIVGELRATRKFNPDGTRPLYYGLMPFAVATDGDEGYVVSATDAYTFEGLEKTVRLLERIGHEDAAEFRNDLELYRDDLAVTIEKLSHPNGFIDRKILTGDKATRSARKFENVVSSAMLGATGSINPGSDTFQRFIEYYENNRAAGYFMGNMDKEIAYIGTAEYIWQKIYLATGQWKKAFAATQANLKYGITQDTYQTQERFSRRDPAFTCWQPNGSGNGRMIDMMLNSLYFESDEEITLLGGIPFDWLQANQTTLLKNLYTTSGIINLEIRAIGPKLCSVSLSATDSNALPGTIIIPEHFNAKPINPSVITTGNGYFRVPNGQTKLVFIISKG</sequence>
<dbReference type="GO" id="GO:0005975">
    <property type="term" value="P:carbohydrate metabolic process"/>
    <property type="evidence" value="ECO:0007669"/>
    <property type="project" value="InterPro"/>
</dbReference>
<dbReference type="AlphaFoldDB" id="A0A399D704"/>
<evidence type="ECO:0008006" key="3">
    <source>
        <dbReference type="Google" id="ProtNLM"/>
    </source>
</evidence>
<name>A0A399D704_9BACT</name>
<comment type="caution">
    <text evidence="1">The sequence shown here is derived from an EMBL/GenBank/DDBJ whole genome shotgun (WGS) entry which is preliminary data.</text>
</comment>
<protein>
    <recommendedName>
        <fullName evidence="3">Alpha-L-rhamnosidase six-hairpin glycosidase domain-containing protein</fullName>
    </recommendedName>
</protein>
<dbReference type="SUPFAM" id="SSF48208">
    <property type="entry name" value="Six-hairpin glycosidases"/>
    <property type="match status" value="1"/>
</dbReference>